<protein>
    <submittedName>
        <fullName evidence="2">N-acetyltransferase YhbS</fullName>
    </submittedName>
</protein>
<dbReference type="InterPro" id="IPR000182">
    <property type="entry name" value="GNAT_dom"/>
</dbReference>
<dbReference type="InterPro" id="IPR016181">
    <property type="entry name" value="Acyl_CoA_acyltransferase"/>
</dbReference>
<sequence length="170" mass="18992">MLTIRQESPSDYKQVEELIALAFNGSPHSDGQEADLVQRLRQDPAYHPKLSLIATDEKEVVGHVLLTEIKVEKSRALALAPLSVHPLYQGKGIGRQLLLEAENVAKKEGYDTIIILGDPAYYSCFGYQTASDHGIKPPFEVDNQYFMVKFLEEKAEQVRGLVTYPSVFGI</sequence>
<reference evidence="2 3" key="1">
    <citation type="submission" date="2024-06" db="EMBL/GenBank/DDBJ databases">
        <title>Genomic Encyclopedia of Type Strains, Phase IV (KMG-IV): sequencing the most valuable type-strain genomes for metagenomic binning, comparative biology and taxonomic classification.</title>
        <authorList>
            <person name="Goeker M."/>
        </authorList>
    </citation>
    <scope>NUCLEOTIDE SEQUENCE [LARGE SCALE GENOMIC DNA]</scope>
    <source>
        <strain evidence="2 3">DSM 28302</strain>
    </source>
</reference>
<dbReference type="RefSeq" id="WP_354368718.1">
    <property type="nucleotide sequence ID" value="NZ_JBEPLN010000014.1"/>
</dbReference>
<proteinExistence type="predicted"/>
<name>A0ABV2JF59_9STRE</name>
<accession>A0ABV2JF59</accession>
<dbReference type="PANTHER" id="PTHR43617:SF2">
    <property type="entry name" value="UPF0039 PROTEIN SLL0451"/>
    <property type="match status" value="1"/>
</dbReference>
<dbReference type="PANTHER" id="PTHR43617">
    <property type="entry name" value="L-AMINO ACID N-ACETYLTRANSFERASE"/>
    <property type="match status" value="1"/>
</dbReference>
<comment type="caution">
    <text evidence="2">The sequence shown here is derived from an EMBL/GenBank/DDBJ whole genome shotgun (WGS) entry which is preliminary data.</text>
</comment>
<dbReference type="Gene3D" id="3.40.630.30">
    <property type="match status" value="1"/>
</dbReference>
<keyword evidence="3" id="KW-1185">Reference proteome</keyword>
<evidence type="ECO:0000313" key="3">
    <source>
        <dbReference type="Proteomes" id="UP001549037"/>
    </source>
</evidence>
<dbReference type="InterPro" id="IPR050276">
    <property type="entry name" value="MshD_Acetyltransferase"/>
</dbReference>
<feature type="domain" description="N-acetyltransferase" evidence="1">
    <location>
        <begin position="2"/>
        <end position="152"/>
    </location>
</feature>
<dbReference type="PROSITE" id="PS51186">
    <property type="entry name" value="GNAT"/>
    <property type="match status" value="1"/>
</dbReference>
<dbReference type="Proteomes" id="UP001549037">
    <property type="component" value="Unassembled WGS sequence"/>
</dbReference>
<gene>
    <name evidence="2" type="ORF">ABID28_001038</name>
</gene>
<organism evidence="2 3">
    <name type="scientific">Streptococcus porcorum</name>
    <dbReference type="NCBI Taxonomy" id="701526"/>
    <lineage>
        <taxon>Bacteria</taxon>
        <taxon>Bacillati</taxon>
        <taxon>Bacillota</taxon>
        <taxon>Bacilli</taxon>
        <taxon>Lactobacillales</taxon>
        <taxon>Streptococcaceae</taxon>
        <taxon>Streptococcus</taxon>
    </lineage>
</organism>
<evidence type="ECO:0000313" key="2">
    <source>
        <dbReference type="EMBL" id="MET3634395.1"/>
    </source>
</evidence>
<dbReference type="CDD" id="cd04301">
    <property type="entry name" value="NAT_SF"/>
    <property type="match status" value="1"/>
</dbReference>
<dbReference type="Pfam" id="PF00583">
    <property type="entry name" value="Acetyltransf_1"/>
    <property type="match status" value="1"/>
</dbReference>
<evidence type="ECO:0000259" key="1">
    <source>
        <dbReference type="PROSITE" id="PS51186"/>
    </source>
</evidence>
<dbReference type="SUPFAM" id="SSF55729">
    <property type="entry name" value="Acyl-CoA N-acyltransferases (Nat)"/>
    <property type="match status" value="1"/>
</dbReference>
<dbReference type="EMBL" id="JBEPLN010000014">
    <property type="protein sequence ID" value="MET3634395.1"/>
    <property type="molecule type" value="Genomic_DNA"/>
</dbReference>